<name>A0ABS3PV30_9FLAO</name>
<proteinExistence type="predicted"/>
<dbReference type="InterPro" id="IPR053865">
    <property type="entry name" value="DUF6934"/>
</dbReference>
<dbReference type="Proteomes" id="UP000681610">
    <property type="component" value="Unassembled WGS sequence"/>
</dbReference>
<dbReference type="Pfam" id="PF22028">
    <property type="entry name" value="DUF6934"/>
    <property type="match status" value="1"/>
</dbReference>
<sequence>MGIPRYEITPDENTCLFTFISEGKKGSIEKVVLYEEMETEGFFNLGFGDRDPITGYLDDEAVSDNGDTQRVLTTVATTLFYFTKEHPDAFVYAKGGTPARNRLYRRKITKYLKIAQQDFNVYGILPSGEIVSFVPNTEYIGFLIQRKKE</sequence>
<gene>
    <name evidence="1" type="ORF">J4N46_01585</name>
</gene>
<reference evidence="1 2" key="1">
    <citation type="submission" date="2021-03" db="EMBL/GenBank/DDBJ databases">
        <title>Isolation and description of Capnocytophaga bilenii sp. nov., a novel Capnocytophaga species, isolated from a gingivitis subject.</title>
        <authorList>
            <person name="Antezack A."/>
            <person name="Monnet-Corti V."/>
            <person name="La Scola B."/>
        </authorList>
    </citation>
    <scope>NUCLEOTIDE SEQUENCE [LARGE SCALE GENOMIC DNA]</scope>
    <source>
        <strain evidence="1 2">Marseille-Q4570</strain>
    </source>
</reference>
<evidence type="ECO:0000313" key="2">
    <source>
        <dbReference type="Proteomes" id="UP000681610"/>
    </source>
</evidence>
<protein>
    <submittedName>
        <fullName evidence="1">Uncharacterized protein</fullName>
    </submittedName>
</protein>
<organism evidence="1 2">
    <name type="scientific">Capnocytophaga bilenii</name>
    <dbReference type="NCBI Taxonomy" id="2819369"/>
    <lineage>
        <taxon>Bacteria</taxon>
        <taxon>Pseudomonadati</taxon>
        <taxon>Bacteroidota</taxon>
        <taxon>Flavobacteriia</taxon>
        <taxon>Flavobacteriales</taxon>
        <taxon>Flavobacteriaceae</taxon>
        <taxon>Capnocytophaga</taxon>
    </lineage>
</organism>
<accession>A0ABS3PV30</accession>
<dbReference type="EMBL" id="JAGDYP010000001">
    <property type="protein sequence ID" value="MBO1883150.1"/>
    <property type="molecule type" value="Genomic_DNA"/>
</dbReference>
<comment type="caution">
    <text evidence="1">The sequence shown here is derived from an EMBL/GenBank/DDBJ whole genome shotgun (WGS) entry which is preliminary data.</text>
</comment>
<keyword evidence="2" id="KW-1185">Reference proteome</keyword>
<evidence type="ECO:0000313" key="1">
    <source>
        <dbReference type="EMBL" id="MBO1883150.1"/>
    </source>
</evidence>
<dbReference type="RefSeq" id="WP_208057764.1">
    <property type="nucleotide sequence ID" value="NZ_JAGDYP010000001.1"/>
</dbReference>